<evidence type="ECO:0000256" key="2">
    <source>
        <dbReference type="ARBA" id="ARBA00010104"/>
    </source>
</evidence>
<name>A0A9P6RQ00_9FUNG</name>
<keyword evidence="12" id="KW-0012">Acyltransferase</keyword>
<evidence type="ECO:0000256" key="1">
    <source>
        <dbReference type="ARBA" id="ARBA00004141"/>
    </source>
</evidence>
<evidence type="ECO:0000256" key="6">
    <source>
        <dbReference type="ARBA" id="ARBA00023043"/>
    </source>
</evidence>
<dbReference type="Proteomes" id="UP000738325">
    <property type="component" value="Unassembled WGS sequence"/>
</dbReference>
<feature type="repeat" description="ANK" evidence="11">
    <location>
        <begin position="234"/>
        <end position="266"/>
    </location>
</feature>
<feature type="compositionally biased region" description="Basic and acidic residues" evidence="13">
    <location>
        <begin position="635"/>
        <end position="649"/>
    </location>
</feature>
<feature type="compositionally biased region" description="Basic and acidic residues" evidence="13">
    <location>
        <begin position="656"/>
        <end position="670"/>
    </location>
</feature>
<reference evidence="15" key="1">
    <citation type="journal article" date="2020" name="Fungal Divers.">
        <title>Resolving the Mortierellaceae phylogeny through synthesis of multi-gene phylogenetics and phylogenomics.</title>
        <authorList>
            <person name="Vandepol N."/>
            <person name="Liber J."/>
            <person name="Desiro A."/>
            <person name="Na H."/>
            <person name="Kennedy M."/>
            <person name="Barry K."/>
            <person name="Grigoriev I.V."/>
            <person name="Miller A.N."/>
            <person name="O'Donnell K."/>
            <person name="Stajich J.E."/>
            <person name="Bonito G."/>
        </authorList>
    </citation>
    <scope>NUCLEOTIDE SEQUENCE</scope>
    <source>
        <strain evidence="15">REB-010B</strain>
    </source>
</reference>
<evidence type="ECO:0000256" key="13">
    <source>
        <dbReference type="SAM" id="MobiDB-lite"/>
    </source>
</evidence>
<dbReference type="Pfam" id="PF13637">
    <property type="entry name" value="Ank_4"/>
    <property type="match status" value="1"/>
</dbReference>
<protein>
    <recommendedName>
        <fullName evidence="12">Palmitoyltransferase</fullName>
        <ecNumber evidence="12">2.3.1.225</ecNumber>
    </recommendedName>
</protein>
<dbReference type="PROSITE" id="PS50088">
    <property type="entry name" value="ANK_REPEAT"/>
    <property type="match status" value="4"/>
</dbReference>
<feature type="transmembrane region" description="Helical" evidence="12">
    <location>
        <begin position="396"/>
        <end position="415"/>
    </location>
</feature>
<evidence type="ECO:0000313" key="15">
    <source>
        <dbReference type="EMBL" id="KAG0325844.1"/>
    </source>
</evidence>
<keyword evidence="6 11" id="KW-0040">ANK repeat</keyword>
<gene>
    <name evidence="15" type="primary">AKR1</name>
    <name evidence="15" type="ORF">BGZ99_000110</name>
</gene>
<dbReference type="SUPFAM" id="SSF48403">
    <property type="entry name" value="Ankyrin repeat"/>
    <property type="match status" value="1"/>
</dbReference>
<dbReference type="InterPro" id="IPR001594">
    <property type="entry name" value="Palmitoyltrfase_DHHC"/>
</dbReference>
<evidence type="ECO:0000256" key="8">
    <source>
        <dbReference type="ARBA" id="ARBA00023139"/>
    </source>
</evidence>
<evidence type="ECO:0000259" key="14">
    <source>
        <dbReference type="Pfam" id="PF01529"/>
    </source>
</evidence>
<dbReference type="GO" id="GO:0019706">
    <property type="term" value="F:protein-cysteine S-palmitoyltransferase activity"/>
    <property type="evidence" value="ECO:0007669"/>
    <property type="project" value="UniProtKB-EC"/>
</dbReference>
<keyword evidence="16" id="KW-1185">Reference proteome</keyword>
<feature type="transmembrane region" description="Helical" evidence="12">
    <location>
        <begin position="368"/>
        <end position="390"/>
    </location>
</feature>
<feature type="region of interest" description="Disordered" evidence="13">
    <location>
        <begin position="631"/>
        <end position="692"/>
    </location>
</feature>
<keyword evidence="12" id="KW-0808">Transferase</keyword>
<organism evidence="15 16">
    <name type="scientific">Dissophora globulifera</name>
    <dbReference type="NCBI Taxonomy" id="979702"/>
    <lineage>
        <taxon>Eukaryota</taxon>
        <taxon>Fungi</taxon>
        <taxon>Fungi incertae sedis</taxon>
        <taxon>Mucoromycota</taxon>
        <taxon>Mortierellomycotina</taxon>
        <taxon>Mortierellomycetes</taxon>
        <taxon>Mortierellales</taxon>
        <taxon>Mortierellaceae</taxon>
        <taxon>Dissophora</taxon>
    </lineage>
</organism>
<dbReference type="PANTHER" id="PTHR24161">
    <property type="entry name" value="ANK_REP_REGION DOMAIN-CONTAINING PROTEIN-RELATED"/>
    <property type="match status" value="1"/>
</dbReference>
<dbReference type="PROSITE" id="PS50216">
    <property type="entry name" value="DHHC"/>
    <property type="match status" value="1"/>
</dbReference>
<evidence type="ECO:0000256" key="9">
    <source>
        <dbReference type="ARBA" id="ARBA00023288"/>
    </source>
</evidence>
<dbReference type="PROSITE" id="PS50297">
    <property type="entry name" value="ANK_REP_REGION"/>
    <property type="match status" value="4"/>
</dbReference>
<feature type="repeat" description="ANK" evidence="11">
    <location>
        <begin position="134"/>
        <end position="166"/>
    </location>
</feature>
<feature type="transmembrane region" description="Helical" evidence="12">
    <location>
        <begin position="337"/>
        <end position="356"/>
    </location>
</feature>
<dbReference type="InterPro" id="IPR002110">
    <property type="entry name" value="Ankyrin_rpt"/>
</dbReference>
<dbReference type="EC" id="2.3.1.225" evidence="12"/>
<feature type="region of interest" description="Disordered" evidence="13">
    <location>
        <begin position="41"/>
        <end position="60"/>
    </location>
</feature>
<evidence type="ECO:0000313" key="16">
    <source>
        <dbReference type="Proteomes" id="UP000738325"/>
    </source>
</evidence>
<keyword evidence="9" id="KW-0449">Lipoprotein</keyword>
<keyword evidence="3 12" id="KW-0812">Transmembrane</keyword>
<feature type="domain" description="Palmitoyltransferase DHHC" evidence="14">
    <location>
        <begin position="450"/>
        <end position="585"/>
    </location>
</feature>
<dbReference type="EMBL" id="JAAAIP010000100">
    <property type="protein sequence ID" value="KAG0325844.1"/>
    <property type="molecule type" value="Genomic_DNA"/>
</dbReference>
<dbReference type="Gene3D" id="1.25.40.20">
    <property type="entry name" value="Ankyrin repeat-containing domain"/>
    <property type="match status" value="1"/>
</dbReference>
<evidence type="ECO:0000256" key="3">
    <source>
        <dbReference type="ARBA" id="ARBA00022692"/>
    </source>
</evidence>
<feature type="repeat" description="ANK" evidence="11">
    <location>
        <begin position="100"/>
        <end position="132"/>
    </location>
</feature>
<comment type="caution">
    <text evidence="15">The sequence shown here is derived from an EMBL/GenBank/DDBJ whole genome shotgun (WGS) entry which is preliminary data.</text>
</comment>
<evidence type="ECO:0000256" key="5">
    <source>
        <dbReference type="ARBA" id="ARBA00022989"/>
    </source>
</evidence>
<dbReference type="GO" id="GO:0016020">
    <property type="term" value="C:membrane"/>
    <property type="evidence" value="ECO:0007669"/>
    <property type="project" value="UniProtKB-SubCell"/>
</dbReference>
<comment type="similarity">
    <text evidence="2">Belongs to the DHHC palmitoyltransferase family. AKR/ZDHHC17 subfamily.</text>
</comment>
<dbReference type="Pfam" id="PF12796">
    <property type="entry name" value="Ank_2"/>
    <property type="match status" value="1"/>
</dbReference>
<feature type="compositionally biased region" description="Basic residues" evidence="13">
    <location>
        <begin position="671"/>
        <end position="681"/>
    </location>
</feature>
<feature type="transmembrane region" description="Helical" evidence="12">
    <location>
        <begin position="552"/>
        <end position="572"/>
    </location>
</feature>
<dbReference type="InterPro" id="IPR036770">
    <property type="entry name" value="Ankyrin_rpt-contain_sf"/>
</dbReference>
<dbReference type="Pfam" id="PF01529">
    <property type="entry name" value="DHHC"/>
    <property type="match status" value="1"/>
</dbReference>
<keyword evidence="4" id="KW-0677">Repeat</keyword>
<feature type="transmembrane region" description="Helical" evidence="12">
    <location>
        <begin position="495"/>
        <end position="513"/>
    </location>
</feature>
<evidence type="ECO:0000256" key="12">
    <source>
        <dbReference type="RuleBase" id="RU079119"/>
    </source>
</evidence>
<feature type="transmembrane region" description="Helical" evidence="12">
    <location>
        <begin position="311"/>
        <end position="331"/>
    </location>
</feature>
<evidence type="ECO:0000256" key="4">
    <source>
        <dbReference type="ARBA" id="ARBA00022737"/>
    </source>
</evidence>
<keyword evidence="8" id="KW-0564">Palmitate</keyword>
<evidence type="ECO:0000256" key="11">
    <source>
        <dbReference type="PROSITE-ProRule" id="PRU00023"/>
    </source>
</evidence>
<dbReference type="AlphaFoldDB" id="A0A9P6RQ00"/>
<proteinExistence type="inferred from homology"/>
<comment type="domain">
    <text evidence="12">The DHHC domain is required for palmitoyltransferase activity.</text>
</comment>
<dbReference type="SMART" id="SM00248">
    <property type="entry name" value="ANK"/>
    <property type="match status" value="5"/>
</dbReference>
<evidence type="ECO:0000256" key="10">
    <source>
        <dbReference type="ARBA" id="ARBA00048048"/>
    </source>
</evidence>
<sequence>MVAPTDTTVGTAHIGIAIAGEPVTSSHEYLTSSSAAGVAKDSAADTHAAPDVNPQFRPSPTADEDFADITIFQAAQMGKLAIVARLIETDPKVVHSRDFQDVTALHWAAINNHIPVAKCLLDNGADVDAIGGELTATPLHWCTRNGHLNMAKLLIKYGAETSAQDSQGFNALHLATHSSNAMLVLYLIMIGNQSVDNADTLGHTCLMWAAYQGDGLSVDILLKYGARVDLKDREGFTPLHWAVVKGNRDCLAKILKAGADVYAGDRSGKTPVDMIKELKGTAIWEKALSDAKLASDGKTRRSLFDRKTTHTIIYFIPYVTLFCTLELMALFPWFIALPLAVAQFLLGHIGAIKFLLRTRTPNDMLQTPYYTAVFQATAFWVGYTWVRYLLFNTSHLFWLNLLFITCYVSALYFFYGAVMSDPGWTKCNTSIESQREMVVQMADRGLLDVRHFCVNCVAQRPMRSKHCKFCNRCVAKFDHHCPWIFNCIGAKNHRAFIIFLMLFLTAVPAYAYLSFEYLSIVSPKYVPVESNPCLLGGILCSYFQYDAFTTTLAFWSLFQMTWPGLLFAVQLYQIGQGKTTNEALTYQRHSYAGRSMNTRQRILRSLSEIDSELAGAGHPLQEESINLLEAGASHGDGDDHTMHDARVGESKPVGFGDHHDHHGHDHDHGHGHGHGHGHSHGGGRGGGGGMWNLLAGTARRRRNRGDDGDEESNPFDFGTWQNCVGFFTEGRRGPMRGVNWYAFYEVETSRSS</sequence>
<feature type="repeat" description="ANK" evidence="11">
    <location>
        <begin position="201"/>
        <end position="233"/>
    </location>
</feature>
<comment type="subcellular location">
    <subcellularLocation>
        <location evidence="1">Membrane</location>
        <topology evidence="1">Multi-pass membrane protein</topology>
    </subcellularLocation>
</comment>
<accession>A0A9P6RQ00</accession>
<dbReference type="PANTHER" id="PTHR24161:SF85">
    <property type="entry name" value="PALMITOYLTRANSFERASE HIP14"/>
    <property type="match status" value="1"/>
</dbReference>
<comment type="catalytic activity">
    <reaction evidence="10 12">
        <text>L-cysteinyl-[protein] + hexadecanoyl-CoA = S-hexadecanoyl-L-cysteinyl-[protein] + CoA</text>
        <dbReference type="Rhea" id="RHEA:36683"/>
        <dbReference type="Rhea" id="RHEA-COMP:10131"/>
        <dbReference type="Rhea" id="RHEA-COMP:11032"/>
        <dbReference type="ChEBI" id="CHEBI:29950"/>
        <dbReference type="ChEBI" id="CHEBI:57287"/>
        <dbReference type="ChEBI" id="CHEBI:57379"/>
        <dbReference type="ChEBI" id="CHEBI:74151"/>
        <dbReference type="EC" id="2.3.1.225"/>
    </reaction>
</comment>
<dbReference type="OrthoDB" id="6781668at2759"/>
<keyword evidence="5 12" id="KW-1133">Transmembrane helix</keyword>
<keyword evidence="7 12" id="KW-0472">Membrane</keyword>
<evidence type="ECO:0000256" key="7">
    <source>
        <dbReference type="ARBA" id="ARBA00023136"/>
    </source>
</evidence>